<dbReference type="GO" id="GO:0042147">
    <property type="term" value="P:retrograde transport, endosome to Golgi"/>
    <property type="evidence" value="ECO:0007669"/>
    <property type="project" value="TreeGrafter"/>
</dbReference>
<keyword evidence="5" id="KW-1185">Reference proteome</keyword>
<dbReference type="EMBL" id="AJWJ01000027">
    <property type="protein sequence ID" value="KAF2077507.1"/>
    <property type="molecule type" value="Genomic_DNA"/>
</dbReference>
<dbReference type="GO" id="GO:0055037">
    <property type="term" value="C:recycling endosome"/>
    <property type="evidence" value="ECO:0007669"/>
    <property type="project" value="TreeGrafter"/>
</dbReference>
<evidence type="ECO:0000259" key="3">
    <source>
        <dbReference type="PROSITE" id="PS50004"/>
    </source>
</evidence>
<dbReference type="GO" id="GO:0001881">
    <property type="term" value="P:receptor recycling"/>
    <property type="evidence" value="ECO:0007669"/>
    <property type="project" value="TreeGrafter"/>
</dbReference>
<dbReference type="InterPro" id="IPR045188">
    <property type="entry name" value="Boi1/Boi2-like"/>
</dbReference>
<dbReference type="SUPFAM" id="SSF50729">
    <property type="entry name" value="PH domain-like"/>
    <property type="match status" value="2"/>
</dbReference>
<dbReference type="GO" id="GO:0007032">
    <property type="term" value="P:endosome organization"/>
    <property type="evidence" value="ECO:0007669"/>
    <property type="project" value="TreeGrafter"/>
</dbReference>
<dbReference type="Pfam" id="PF00168">
    <property type="entry name" value="C2"/>
    <property type="match status" value="1"/>
</dbReference>
<dbReference type="InterPro" id="IPR000008">
    <property type="entry name" value="C2_dom"/>
</dbReference>
<organism evidence="4 5">
    <name type="scientific">Polysphondylium violaceum</name>
    <dbReference type="NCBI Taxonomy" id="133409"/>
    <lineage>
        <taxon>Eukaryota</taxon>
        <taxon>Amoebozoa</taxon>
        <taxon>Evosea</taxon>
        <taxon>Eumycetozoa</taxon>
        <taxon>Dictyostelia</taxon>
        <taxon>Dictyosteliales</taxon>
        <taxon>Dictyosteliaceae</taxon>
        <taxon>Polysphondylium</taxon>
    </lineage>
</organism>
<dbReference type="InterPro" id="IPR001849">
    <property type="entry name" value="PH_domain"/>
</dbReference>
<dbReference type="GO" id="GO:0005547">
    <property type="term" value="F:phosphatidylinositol-3,4,5-trisphosphate binding"/>
    <property type="evidence" value="ECO:0007669"/>
    <property type="project" value="UniProtKB-ARBA"/>
</dbReference>
<reference evidence="4" key="1">
    <citation type="submission" date="2020-01" db="EMBL/GenBank/DDBJ databases">
        <title>Development of genomics and gene disruption for Polysphondylium violaceum indicates a role for the polyketide synthase stlB in stalk morphogenesis.</title>
        <authorList>
            <person name="Narita B."/>
            <person name="Kawabe Y."/>
            <person name="Kin K."/>
            <person name="Saito T."/>
            <person name="Gibbs R."/>
            <person name="Kuspa A."/>
            <person name="Muzny D."/>
            <person name="Queller D."/>
            <person name="Richards S."/>
            <person name="Strassman J."/>
            <person name="Sucgang R."/>
            <person name="Worley K."/>
            <person name="Schaap P."/>
        </authorList>
    </citation>
    <scope>NUCLEOTIDE SEQUENCE</scope>
    <source>
        <strain evidence="4">QSvi11</strain>
    </source>
</reference>
<name>A0A8J4V863_9MYCE</name>
<dbReference type="PANTHER" id="PTHR22902">
    <property type="entry name" value="SESQUIPEDALIAN"/>
    <property type="match status" value="1"/>
</dbReference>
<dbReference type="Gene3D" id="1.25.40.10">
    <property type="entry name" value="Tetratricopeptide repeat domain"/>
    <property type="match status" value="2"/>
</dbReference>
<dbReference type="Gene3D" id="2.60.40.150">
    <property type="entry name" value="C2 domain"/>
    <property type="match status" value="1"/>
</dbReference>
<feature type="domain" description="PH" evidence="2">
    <location>
        <begin position="567"/>
        <end position="669"/>
    </location>
</feature>
<feature type="region of interest" description="Disordered" evidence="1">
    <location>
        <begin position="788"/>
        <end position="892"/>
    </location>
</feature>
<dbReference type="GO" id="GO:0005829">
    <property type="term" value="C:cytosol"/>
    <property type="evidence" value="ECO:0007669"/>
    <property type="project" value="GOC"/>
</dbReference>
<comment type="caution">
    <text evidence="4">The sequence shown here is derived from an EMBL/GenBank/DDBJ whole genome shotgun (WGS) entry which is preliminary data.</text>
</comment>
<dbReference type="InterPro" id="IPR011990">
    <property type="entry name" value="TPR-like_helical_dom_sf"/>
</dbReference>
<feature type="compositionally biased region" description="Low complexity" evidence="1">
    <location>
        <begin position="820"/>
        <end position="847"/>
    </location>
</feature>
<dbReference type="FunFam" id="2.30.29.30:FF:000286">
    <property type="entry name" value="PH-protein kinase domain containing protein"/>
    <property type="match status" value="1"/>
</dbReference>
<evidence type="ECO:0000313" key="5">
    <source>
        <dbReference type="Proteomes" id="UP000695562"/>
    </source>
</evidence>
<evidence type="ECO:0008006" key="6">
    <source>
        <dbReference type="Google" id="ProtNLM"/>
    </source>
</evidence>
<dbReference type="PANTHER" id="PTHR22902:SF43">
    <property type="entry name" value="PH DOMAIN-CONTAINING PROTEIN"/>
    <property type="match status" value="1"/>
</dbReference>
<dbReference type="GO" id="GO:0005802">
    <property type="term" value="C:trans-Golgi network"/>
    <property type="evidence" value="ECO:0007669"/>
    <property type="project" value="TreeGrafter"/>
</dbReference>
<dbReference type="InterPro" id="IPR011993">
    <property type="entry name" value="PH-like_dom_sf"/>
</dbReference>
<dbReference type="Proteomes" id="UP000695562">
    <property type="component" value="Unassembled WGS sequence"/>
</dbReference>
<evidence type="ECO:0000259" key="2">
    <source>
        <dbReference type="PROSITE" id="PS50003"/>
    </source>
</evidence>
<dbReference type="Pfam" id="PF00169">
    <property type="entry name" value="PH"/>
    <property type="match status" value="2"/>
</dbReference>
<gene>
    <name evidence="4" type="ORF">CYY_001206</name>
</gene>
<dbReference type="SMART" id="SM00233">
    <property type="entry name" value="PH"/>
    <property type="match status" value="2"/>
</dbReference>
<feature type="domain" description="PH" evidence="2">
    <location>
        <begin position="422"/>
        <end position="497"/>
    </location>
</feature>
<dbReference type="CDD" id="cd00821">
    <property type="entry name" value="PH"/>
    <property type="match status" value="1"/>
</dbReference>
<feature type="domain" description="C2" evidence="3">
    <location>
        <begin position="1"/>
        <end position="176"/>
    </location>
</feature>
<dbReference type="InterPro" id="IPR019734">
    <property type="entry name" value="TPR_rpt"/>
</dbReference>
<feature type="region of interest" description="Disordered" evidence="1">
    <location>
        <begin position="699"/>
        <end position="738"/>
    </location>
</feature>
<evidence type="ECO:0000313" key="4">
    <source>
        <dbReference type="EMBL" id="KAF2077507.1"/>
    </source>
</evidence>
<sequence length="901" mass="100408">MEVQGKLFITVIQAQNLTVKQEKTTAAGEIVGAILDPFSSNFLQSIEKLQNFSNTHVLPIFTVPGAIIGDVASAIGIKSNEGAKDSTAADSTAESDGVICSVTMDDQEFKTTPATNVVEPKWDQPHSFNITSPYAEFNFSVTLTSSKGESFLIGSSKMNLLEEPHLWEQKPIAKWINLTKTTNNNNTNGDYEYSEDEIVGRVEIQLQYKFRNVWDCIYCGKMLLIEKKYEQALEHLNEAIQRYPTDPKLYSLIIDCNIGLKQFGKAIEAAKLFIKHDNTFEANLKTGIVLMEAGQLDRVQAFIDRAIQINGGENEKIQYQQLVLNQRLEINNVNKLVEAAYEDFGKGEFSNAIASLTKAIELNSHSPILYQLRALCSMGARNIPKALEDIEKILEIDHNWPKKDYQLADHISKDGQINVMAKKRWFALKSNFLFYYKDENEIKPQGTICLIDFGCAPKPNQKSKFQVQTKDRAYYLKFIDNPTAYDQWVTTLTKLSKTKLRLPLLKSSLDQIIWKNVLNTTKKEQKTTFLLPDVMLLPEQIFVGSGKFAFSIGDKIKSKLTSINQSECQMTGWLYKVGQLNKEWQKRYFFISGSNLYYAKIKEPEDKAPSITPTGTLPLEKAKIDPTPQSTNKANAFEVVTTLRRTMVLATDTQEQKDAWMKAIAIASGIQIVEKEVQIEALPSSQALLNSRSRRIKSLRAVPNENDTNGGAGGKSSTDGGPNMDDNLNSSSSGARGSIRISSNAVAPVIKPESPIPNKKITNTDVSYSESKYFTKFNLPVATTVSQPIISSKSKPTSSSSTTPGVTLNFENTDLDADMLSSDDNNSTLGSNNNNNNSSQNLTKTNNVTNSSNIKITTYEEDDDDYSKDSHKKGLLSGKSKSVNDDDYTTDKERCCKCSIQ</sequence>
<evidence type="ECO:0000256" key="1">
    <source>
        <dbReference type="SAM" id="MobiDB-lite"/>
    </source>
</evidence>
<dbReference type="Gene3D" id="2.30.29.30">
    <property type="entry name" value="Pleckstrin-homology domain (PH domain)/Phosphotyrosine-binding domain (PTB)"/>
    <property type="match status" value="2"/>
</dbReference>
<dbReference type="PROSITE" id="PS50004">
    <property type="entry name" value="C2"/>
    <property type="match status" value="1"/>
</dbReference>
<dbReference type="PROSITE" id="PS50003">
    <property type="entry name" value="PH_DOMAIN"/>
    <property type="match status" value="2"/>
</dbReference>
<dbReference type="OrthoDB" id="10261837at2759"/>
<dbReference type="InterPro" id="IPR035892">
    <property type="entry name" value="C2_domain_sf"/>
</dbReference>
<dbReference type="GO" id="GO:0005769">
    <property type="term" value="C:early endosome"/>
    <property type="evidence" value="ECO:0007669"/>
    <property type="project" value="TreeGrafter"/>
</dbReference>
<dbReference type="SUPFAM" id="SSF49562">
    <property type="entry name" value="C2 domain (Calcium/lipid-binding domain, CaLB)"/>
    <property type="match status" value="1"/>
</dbReference>
<dbReference type="SUPFAM" id="SSF48452">
    <property type="entry name" value="TPR-like"/>
    <property type="match status" value="1"/>
</dbReference>
<dbReference type="AlphaFoldDB" id="A0A8J4V863"/>
<protein>
    <recommendedName>
        <fullName evidence="6">Pleckstrin domain-containing protein</fullName>
    </recommendedName>
</protein>
<feature type="compositionally biased region" description="Low complexity" evidence="1">
    <location>
        <begin position="788"/>
        <end position="804"/>
    </location>
</feature>
<proteinExistence type="predicted"/>
<dbReference type="SMART" id="SM00028">
    <property type="entry name" value="TPR"/>
    <property type="match status" value="4"/>
</dbReference>
<accession>A0A8J4V863</accession>